<proteinExistence type="inferred from homology"/>
<dbReference type="EMBL" id="JADINH010000164">
    <property type="protein sequence ID" value="MBO8416249.1"/>
    <property type="molecule type" value="Genomic_DNA"/>
</dbReference>
<dbReference type="GO" id="GO:0016491">
    <property type="term" value="F:oxidoreductase activity"/>
    <property type="evidence" value="ECO:0007669"/>
    <property type="project" value="UniProtKB-KW"/>
</dbReference>
<accession>A0A9D9DCZ0</accession>
<evidence type="ECO:0000259" key="4">
    <source>
        <dbReference type="Pfam" id="PF22725"/>
    </source>
</evidence>
<dbReference type="PANTHER" id="PTHR22604:SF105">
    <property type="entry name" value="TRANS-1,2-DIHYDROBENZENE-1,2-DIOL DEHYDROGENASE"/>
    <property type="match status" value="1"/>
</dbReference>
<dbReference type="Gene3D" id="3.40.50.720">
    <property type="entry name" value="NAD(P)-binding Rossmann-like Domain"/>
    <property type="match status" value="1"/>
</dbReference>
<reference evidence="5" key="1">
    <citation type="submission" date="2020-10" db="EMBL/GenBank/DDBJ databases">
        <authorList>
            <person name="Gilroy R."/>
        </authorList>
    </citation>
    <scope>NUCLEOTIDE SEQUENCE</scope>
    <source>
        <strain evidence="5">17213</strain>
    </source>
</reference>
<feature type="domain" description="GFO/IDH/MocA-like oxidoreductase" evidence="4">
    <location>
        <begin position="136"/>
        <end position="245"/>
    </location>
</feature>
<dbReference type="InterPro" id="IPR055170">
    <property type="entry name" value="GFO_IDH_MocA-like_dom"/>
</dbReference>
<dbReference type="PANTHER" id="PTHR22604">
    <property type="entry name" value="OXIDOREDUCTASES"/>
    <property type="match status" value="1"/>
</dbReference>
<protein>
    <submittedName>
        <fullName evidence="5">Gfo/Idh/MocA family oxidoreductase</fullName>
    </submittedName>
</protein>
<comment type="similarity">
    <text evidence="1">Belongs to the Gfo/Idh/MocA family.</text>
</comment>
<evidence type="ECO:0000259" key="3">
    <source>
        <dbReference type="Pfam" id="PF01408"/>
    </source>
</evidence>
<dbReference type="SUPFAM" id="SSF51735">
    <property type="entry name" value="NAD(P)-binding Rossmann-fold domains"/>
    <property type="match status" value="1"/>
</dbReference>
<dbReference type="AlphaFoldDB" id="A0A9D9DCZ0"/>
<evidence type="ECO:0000313" key="5">
    <source>
        <dbReference type="EMBL" id="MBO8416249.1"/>
    </source>
</evidence>
<name>A0A9D9DCZ0_9GAMM</name>
<reference evidence="5" key="2">
    <citation type="journal article" date="2021" name="PeerJ">
        <title>Extensive microbial diversity within the chicken gut microbiome revealed by metagenomics and culture.</title>
        <authorList>
            <person name="Gilroy R."/>
            <person name="Ravi A."/>
            <person name="Getino M."/>
            <person name="Pursley I."/>
            <person name="Horton D.L."/>
            <person name="Alikhan N.F."/>
            <person name="Baker D."/>
            <person name="Gharbi K."/>
            <person name="Hall N."/>
            <person name="Watson M."/>
            <person name="Adriaenssens E.M."/>
            <person name="Foster-Nyarko E."/>
            <person name="Jarju S."/>
            <person name="Secka A."/>
            <person name="Antonio M."/>
            <person name="Oren A."/>
            <person name="Chaudhuri R.R."/>
            <person name="La Ragione R."/>
            <person name="Hildebrand F."/>
            <person name="Pallen M.J."/>
        </authorList>
    </citation>
    <scope>NUCLEOTIDE SEQUENCE</scope>
    <source>
        <strain evidence="5">17213</strain>
    </source>
</reference>
<feature type="domain" description="Gfo/Idh/MocA-like oxidoreductase N-terminal" evidence="3">
    <location>
        <begin position="1"/>
        <end position="119"/>
    </location>
</feature>
<comment type="caution">
    <text evidence="5">The sequence shown here is derived from an EMBL/GenBank/DDBJ whole genome shotgun (WGS) entry which is preliminary data.</text>
</comment>
<dbReference type="InterPro" id="IPR036291">
    <property type="entry name" value="NAD(P)-bd_dom_sf"/>
</dbReference>
<sequence length="330" mass="36572">MKVGILGAGRIAAVMAETINRMNPRTEVFLHAIGSRSLERAQAFAAEHHVPKAYGSYEEMLKDPEVDLVYIATPHSEHYANIKACIAAGKGMLVEKSFTANAAQAHEVIKEAEEKGVFITEAIWTRYMPSRKVIADAITFGGIGEVHAIQANLSYPISNKPRITDPALAGGALLDLGVYTLNFAMMFLGHWVTEVSSSCIKGPTGVDLIDNIALTFKGGKCASLMANACCPSDRMGYIYGEKGYIAVTNINNPEKVELFNADHQLVKTYKIPPQITGYEYQLISCRNALERHELSCIEMSHQETIDIMELMDELRKDWEVTFPFEEEVYE</sequence>
<dbReference type="InterPro" id="IPR050984">
    <property type="entry name" value="Gfo/Idh/MocA_domain"/>
</dbReference>
<dbReference type="GO" id="GO:0000166">
    <property type="term" value="F:nucleotide binding"/>
    <property type="evidence" value="ECO:0007669"/>
    <property type="project" value="InterPro"/>
</dbReference>
<dbReference type="Proteomes" id="UP000823631">
    <property type="component" value="Unassembled WGS sequence"/>
</dbReference>
<dbReference type="SUPFAM" id="SSF55347">
    <property type="entry name" value="Glyceraldehyde-3-phosphate dehydrogenase-like, C-terminal domain"/>
    <property type="match status" value="1"/>
</dbReference>
<keyword evidence="2" id="KW-0560">Oxidoreductase</keyword>
<dbReference type="Pfam" id="PF22725">
    <property type="entry name" value="GFO_IDH_MocA_C3"/>
    <property type="match status" value="1"/>
</dbReference>
<evidence type="ECO:0000313" key="6">
    <source>
        <dbReference type="Proteomes" id="UP000823631"/>
    </source>
</evidence>
<evidence type="ECO:0000256" key="2">
    <source>
        <dbReference type="ARBA" id="ARBA00023002"/>
    </source>
</evidence>
<dbReference type="Gene3D" id="3.30.360.10">
    <property type="entry name" value="Dihydrodipicolinate Reductase, domain 2"/>
    <property type="match status" value="1"/>
</dbReference>
<evidence type="ECO:0000256" key="1">
    <source>
        <dbReference type="ARBA" id="ARBA00010928"/>
    </source>
</evidence>
<organism evidence="5 6">
    <name type="scientific">Candidatus Avisuccinivibrio stercorigallinarum</name>
    <dbReference type="NCBI Taxonomy" id="2840704"/>
    <lineage>
        <taxon>Bacteria</taxon>
        <taxon>Pseudomonadati</taxon>
        <taxon>Pseudomonadota</taxon>
        <taxon>Gammaproteobacteria</taxon>
        <taxon>Aeromonadales</taxon>
        <taxon>Succinivibrionaceae</taxon>
        <taxon>Succinivibrionaceae incertae sedis</taxon>
        <taxon>Candidatus Avisuccinivibrio</taxon>
    </lineage>
</organism>
<gene>
    <name evidence="5" type="ORF">IAB19_07725</name>
</gene>
<dbReference type="Pfam" id="PF01408">
    <property type="entry name" value="GFO_IDH_MocA"/>
    <property type="match status" value="1"/>
</dbReference>
<dbReference type="InterPro" id="IPR000683">
    <property type="entry name" value="Gfo/Idh/MocA-like_OxRdtase_N"/>
</dbReference>